<evidence type="ECO:0000313" key="1">
    <source>
        <dbReference type="EMBL" id="MEL3972097.1"/>
    </source>
</evidence>
<comment type="caution">
    <text evidence="1">The sequence shown here is derived from an EMBL/GenBank/DDBJ whole genome shotgun (WGS) entry which is preliminary data.</text>
</comment>
<dbReference type="EMBL" id="JBBYAF010000011">
    <property type="protein sequence ID" value="MEL3972097.1"/>
    <property type="molecule type" value="Genomic_DNA"/>
</dbReference>
<organism evidence="1 2">
    <name type="scientific">Rossellomorea oryzaecorticis</name>
    <dbReference type="NCBI Taxonomy" id="1396505"/>
    <lineage>
        <taxon>Bacteria</taxon>
        <taxon>Bacillati</taxon>
        <taxon>Bacillota</taxon>
        <taxon>Bacilli</taxon>
        <taxon>Bacillales</taxon>
        <taxon>Bacillaceae</taxon>
        <taxon>Rossellomorea</taxon>
    </lineage>
</organism>
<protein>
    <submittedName>
        <fullName evidence="1">Uncharacterized protein</fullName>
    </submittedName>
</protein>
<dbReference type="Proteomes" id="UP001389717">
    <property type="component" value="Unassembled WGS sequence"/>
</dbReference>
<sequence length="168" mass="20225">MTRQIMQDMTWVFRVHKNELISGELDIELLASLFPFLEKNKSKDKFEMRFDGYQNLQQLYLSKEIKYLFQEFFISCPSFLFLLTERTLLLAYLCLKDNGSVRQLLNDSLEDYIVMNFCVPKKTNKKKKYRTDLRLKLKDAEQILHTSDFIDFQEVSKKRGEKNEFNKY</sequence>
<keyword evidence="2" id="KW-1185">Reference proteome</keyword>
<accession>A0ABU9K9D5</accession>
<proteinExistence type="predicted"/>
<gene>
    <name evidence="1" type="ORF">AAEO50_07385</name>
</gene>
<evidence type="ECO:0000313" key="2">
    <source>
        <dbReference type="Proteomes" id="UP001389717"/>
    </source>
</evidence>
<reference evidence="1 2" key="1">
    <citation type="submission" date="2024-04" db="EMBL/GenBank/DDBJ databases">
        <title>Bacillus oryzaecorticis sp. nov., a moderately halophilic bacterium isolated from rice husks.</title>
        <authorList>
            <person name="Zhu H.-S."/>
        </authorList>
    </citation>
    <scope>NUCLEOTIDE SEQUENCE [LARGE SCALE GENOMIC DNA]</scope>
    <source>
        <strain evidence="1 2">ZC255</strain>
    </source>
</reference>
<dbReference type="RefSeq" id="WP_341982041.1">
    <property type="nucleotide sequence ID" value="NZ_JBBYAF010000011.1"/>
</dbReference>
<name>A0ABU9K9D5_9BACI</name>